<feature type="compositionally biased region" description="Polar residues" evidence="2">
    <location>
        <begin position="138"/>
        <end position="150"/>
    </location>
</feature>
<feature type="compositionally biased region" description="Basic and acidic residues" evidence="2">
    <location>
        <begin position="164"/>
        <end position="177"/>
    </location>
</feature>
<proteinExistence type="inferred from homology"/>
<dbReference type="Proteomes" id="UP001153737">
    <property type="component" value="Chromosome 1"/>
</dbReference>
<feature type="region of interest" description="Disordered" evidence="2">
    <location>
        <begin position="81"/>
        <end position="123"/>
    </location>
</feature>
<dbReference type="AlphaFoldDB" id="A0A9N9SD03"/>
<dbReference type="InterPro" id="IPR026806">
    <property type="entry name" value="CDV3"/>
</dbReference>
<evidence type="ECO:0000256" key="1">
    <source>
        <dbReference type="ARBA" id="ARBA00006062"/>
    </source>
</evidence>
<reference evidence="3" key="1">
    <citation type="submission" date="2022-01" db="EMBL/GenBank/DDBJ databases">
        <authorList>
            <person name="King R."/>
        </authorList>
    </citation>
    <scope>NUCLEOTIDE SEQUENCE</scope>
</reference>
<feature type="compositionally biased region" description="Basic and acidic residues" evidence="2">
    <location>
        <begin position="113"/>
        <end position="123"/>
    </location>
</feature>
<feature type="non-terminal residue" evidence="3">
    <location>
        <position position="299"/>
    </location>
</feature>
<keyword evidence="4" id="KW-1185">Reference proteome</keyword>
<dbReference type="Pfam" id="PF15359">
    <property type="entry name" value="CDV3"/>
    <property type="match status" value="1"/>
</dbReference>
<gene>
    <name evidence="3" type="ORF">PHAECO_LOCUS754</name>
</gene>
<evidence type="ECO:0000313" key="3">
    <source>
        <dbReference type="EMBL" id="CAG9813805.1"/>
    </source>
</evidence>
<dbReference type="PANTHER" id="PTHR16284:SF13">
    <property type="entry name" value="PROTEIN CDV3 HOMOLOG"/>
    <property type="match status" value="1"/>
</dbReference>
<feature type="compositionally biased region" description="Basic and acidic residues" evidence="2">
    <location>
        <begin position="248"/>
        <end position="257"/>
    </location>
</feature>
<evidence type="ECO:0000313" key="4">
    <source>
        <dbReference type="Proteomes" id="UP001153737"/>
    </source>
</evidence>
<accession>A0A9N9SD03</accession>
<feature type="compositionally biased region" description="Polar residues" evidence="2">
    <location>
        <begin position="262"/>
        <end position="282"/>
    </location>
</feature>
<feature type="compositionally biased region" description="Polar residues" evidence="2">
    <location>
        <begin position="290"/>
        <end position="299"/>
    </location>
</feature>
<dbReference type="OrthoDB" id="6288097at2759"/>
<evidence type="ECO:0000256" key="2">
    <source>
        <dbReference type="SAM" id="MobiDB-lite"/>
    </source>
</evidence>
<name>A0A9N9SD03_PHACE</name>
<dbReference type="PANTHER" id="PTHR16284">
    <property type="entry name" value="PROTEIN CDV3 HOMOLOG"/>
    <property type="match status" value="1"/>
</dbReference>
<reference evidence="3" key="2">
    <citation type="submission" date="2022-10" db="EMBL/GenBank/DDBJ databases">
        <authorList>
            <consortium name="ENA_rothamsted_submissions"/>
            <consortium name="culmorum"/>
            <person name="King R."/>
        </authorList>
    </citation>
    <scope>NUCLEOTIDE SEQUENCE</scope>
</reference>
<comment type="similarity">
    <text evidence="1">Belongs to the CDV3 family.</text>
</comment>
<dbReference type="GO" id="GO:0005737">
    <property type="term" value="C:cytoplasm"/>
    <property type="evidence" value="ECO:0007669"/>
    <property type="project" value="TreeGrafter"/>
</dbReference>
<feature type="region of interest" description="Disordered" evidence="2">
    <location>
        <begin position="137"/>
        <end position="299"/>
    </location>
</feature>
<organism evidence="3 4">
    <name type="scientific">Phaedon cochleariae</name>
    <name type="common">Mustard beetle</name>
    <dbReference type="NCBI Taxonomy" id="80249"/>
    <lineage>
        <taxon>Eukaryota</taxon>
        <taxon>Metazoa</taxon>
        <taxon>Ecdysozoa</taxon>
        <taxon>Arthropoda</taxon>
        <taxon>Hexapoda</taxon>
        <taxon>Insecta</taxon>
        <taxon>Pterygota</taxon>
        <taxon>Neoptera</taxon>
        <taxon>Endopterygota</taxon>
        <taxon>Coleoptera</taxon>
        <taxon>Polyphaga</taxon>
        <taxon>Cucujiformia</taxon>
        <taxon>Chrysomeloidea</taxon>
        <taxon>Chrysomelidae</taxon>
        <taxon>Chrysomelinae</taxon>
        <taxon>Chrysomelini</taxon>
        <taxon>Phaedon</taxon>
    </lineage>
</organism>
<sequence>INDITNSLLEQIPSYKFPFVSLQANPGPQIDVGVGAEGYPMLHSSPSSTKTKKKMADLDDFFAKKDRKKSKTTKKFATTEEVAKKLEDTARKTEKQKKERVPEGEVDSSAPIHEQDEWKDFEEEKKDYTGLKIGNLAITANSDGNQSAKEPNSEDSKEDEMGQEMEKKSGPWKRIDPNEVQEEVVVVKEKRPEPTPAPSESKSSYVAPRLRSTPGGGGGQQVAPLRHRSKVAPDIHNEESFPGLSKTGDYKRNRSEGAFEVVQQNRSTSYRQAEQSKLNSAQGPKLSLGNRYNTLSNDS</sequence>
<dbReference type="EMBL" id="OU896707">
    <property type="protein sequence ID" value="CAG9813805.1"/>
    <property type="molecule type" value="Genomic_DNA"/>
</dbReference>
<protein>
    <submittedName>
        <fullName evidence="3">Uncharacterized protein</fullName>
    </submittedName>
</protein>
<feature type="compositionally biased region" description="Basic and acidic residues" evidence="2">
    <location>
        <begin position="81"/>
        <end position="103"/>
    </location>
</feature>